<organism evidence="5 6">
    <name type="scientific">Candidatus Edwardsbacteria bacterium GWF2_54_11</name>
    <dbReference type="NCBI Taxonomy" id="1817851"/>
    <lineage>
        <taxon>Bacteria</taxon>
        <taxon>Candidatus Edwardsiibacteriota</taxon>
    </lineage>
</organism>
<dbReference type="Proteomes" id="UP000177230">
    <property type="component" value="Unassembled WGS sequence"/>
</dbReference>
<protein>
    <recommendedName>
        <fullName evidence="7">Gingipain domain-containing protein</fullName>
    </recommendedName>
</protein>
<evidence type="ECO:0000313" key="6">
    <source>
        <dbReference type="Proteomes" id="UP000177230"/>
    </source>
</evidence>
<dbReference type="InterPro" id="IPR001769">
    <property type="entry name" value="Gingipain"/>
</dbReference>
<dbReference type="InterPro" id="IPR029030">
    <property type="entry name" value="Caspase-like_dom_sf"/>
</dbReference>
<feature type="domain" description="Gingipain propeptide" evidence="4">
    <location>
        <begin position="25"/>
        <end position="178"/>
    </location>
</feature>
<evidence type="ECO:0000259" key="3">
    <source>
        <dbReference type="Pfam" id="PF01364"/>
    </source>
</evidence>
<dbReference type="GO" id="GO:0004197">
    <property type="term" value="F:cysteine-type endopeptidase activity"/>
    <property type="evidence" value="ECO:0007669"/>
    <property type="project" value="InterPro"/>
</dbReference>
<dbReference type="Gene3D" id="3.40.50.1460">
    <property type="match status" value="1"/>
</dbReference>
<dbReference type="Pfam" id="PF01364">
    <property type="entry name" value="Peptidase_C25"/>
    <property type="match status" value="1"/>
</dbReference>
<dbReference type="InterPro" id="IPR026444">
    <property type="entry name" value="Secre_tail"/>
</dbReference>
<dbReference type="Gene3D" id="2.60.40.3800">
    <property type="match status" value="1"/>
</dbReference>
<proteinExistence type="predicted"/>
<reference evidence="5 6" key="1">
    <citation type="journal article" date="2016" name="Nat. Commun.">
        <title>Thousands of microbial genomes shed light on interconnected biogeochemical processes in an aquifer system.</title>
        <authorList>
            <person name="Anantharaman K."/>
            <person name="Brown C.T."/>
            <person name="Hug L.A."/>
            <person name="Sharon I."/>
            <person name="Castelle C.J."/>
            <person name="Probst A.J."/>
            <person name="Thomas B.C."/>
            <person name="Singh A."/>
            <person name="Wilkins M.J."/>
            <person name="Karaoz U."/>
            <person name="Brodie E.L."/>
            <person name="Williams K.H."/>
            <person name="Hubbard S.S."/>
            <person name="Banfield J.F."/>
        </authorList>
    </citation>
    <scope>NUCLEOTIDE SEQUENCE [LARGE SCALE GENOMIC DNA]</scope>
</reference>
<sequence length="1159" mass="126003">MKIKLTIISLVSLASIAGGGTLSQKISFRDLSPDFQKAGEYQAIKCSGLVNYGKPGAPWLPAKTLTLLLPPQAVVRSIKTNDAYRELPGSYNIIPAQRYQPTSENAQPGFIKDSLIYNSGGYYPAGPVLSRHQGNFGGYNLLNLVVCPFSFQPLEGKLRVLQDMEVIVEYDLDHSKKARMSQHGAPWVSRSAANFEPAVLNYPGEATPKGPQYDLLIVTVTQFDTVFQRLAQWKNQKGISTKIAVVDTIYPKYPGRDQPEKLRNFVIEQYANHGISHLLLGGDYGLVPARTAFAMHSGYEDSTRVGVDSLICDLYYSDLDGGWDLNNNGIFGEPADSVDMYPEISVGRATAGSIEQAGTFVDKVLTYEKNPPDGYLSRASFWASYLDAGTDAALGKDMVDRDYMTDHFRPVEKLYQSSGNESPATIIQSVNNGLHLMNHNGHSGFKVMQGGNGWLDTTLMDTLNNSGRWGILYSQGCQAAGFDSNCIAEHFVNNPQGGGLAFIGNSRYGWYFPGFPGYSPSDLYDNTFFDQLLIRQAPSLGQAVGFSKADMIPLSQADGYFRWVNYNLNLLGDPTLAVWTSAPESLQMICSDSINTGPIGLSVSVSRNNQPAGDVVLTLCVDSTYIRSVTDRSGQALLSGFTALPQEAGLSAWAANCIPLQKDVKIVTPGPSLSYAGQRWTEISGNGDGLAGPGESGTLEILIRNNGTLFSGLNARAVLRSTDSNAAVTDSLADISGLLPGDSLWTSGSPKIAIDSTCREGDITRFEIELIDSAGNNWHYQIGQDISAPSLKYLYHITDDSLLGNGNKIIEPGETVTLSVSLKNTGQAALSQGAFSLSTADGLMDILQPSDSLIWLEPDSGAAIEFILKIDSLAPDTNYFPRLLIQGLFAGGYFSDSLILTVGAAGLDDQTESGGGSWLVSDSSYWHISPYRYHSPANSWYFGIESANLAPYRAVDTLLSRPFLVGESHQLSFWQWYDFIPEWGYGFIELSGSFGTRLLGVLTGSSGQWEKRIYDLSRYQPGQALQLRFIAYVDSAGPGIRSQGWFIDDVLAGPAPAGVTGGQPVLLFADRLLPNRPNPFAGSTEITFQLKQRSPVELAVYNVLGRKVKILTSGLLQPGSYNAVWDGKDFYGRGLSGGIYFVRLSISGRSLVRRMVMIR</sequence>
<evidence type="ECO:0000256" key="2">
    <source>
        <dbReference type="SAM" id="SignalP"/>
    </source>
</evidence>
<name>A0A1F5R2V8_9BACT</name>
<dbReference type="Pfam" id="PF08126">
    <property type="entry name" value="Propeptide_C25"/>
    <property type="match status" value="1"/>
</dbReference>
<dbReference type="GO" id="GO:0006508">
    <property type="term" value="P:proteolysis"/>
    <property type="evidence" value="ECO:0007669"/>
    <property type="project" value="InterPro"/>
</dbReference>
<comment type="caution">
    <text evidence="5">The sequence shown here is derived from an EMBL/GenBank/DDBJ whole genome shotgun (WGS) entry which is preliminary data.</text>
</comment>
<dbReference type="InterPro" id="IPR038490">
    <property type="entry name" value="Gingipain_propep_sf"/>
</dbReference>
<dbReference type="InterPro" id="IPR029031">
    <property type="entry name" value="Gingipain_N_sf"/>
</dbReference>
<gene>
    <name evidence="5" type="ORF">A2024_00775</name>
</gene>
<evidence type="ECO:0000259" key="4">
    <source>
        <dbReference type="Pfam" id="PF08126"/>
    </source>
</evidence>
<feature type="domain" description="Gingipain" evidence="3">
    <location>
        <begin position="216"/>
        <end position="577"/>
    </location>
</feature>
<evidence type="ECO:0000313" key="5">
    <source>
        <dbReference type="EMBL" id="OGF08797.1"/>
    </source>
</evidence>
<dbReference type="Gene3D" id="2.60.40.4070">
    <property type="match status" value="1"/>
</dbReference>
<evidence type="ECO:0000256" key="1">
    <source>
        <dbReference type="ARBA" id="ARBA00022729"/>
    </source>
</evidence>
<accession>A0A1F5R2V8</accession>
<dbReference type="Gene3D" id="3.40.50.10390">
    <property type="entry name" value="Gingipain r, domain 1"/>
    <property type="match status" value="1"/>
</dbReference>
<dbReference type="NCBIfam" id="TIGR04183">
    <property type="entry name" value="Por_Secre_tail"/>
    <property type="match status" value="1"/>
</dbReference>
<feature type="signal peptide" evidence="2">
    <location>
        <begin position="1"/>
        <end position="17"/>
    </location>
</feature>
<keyword evidence="1 2" id="KW-0732">Signal</keyword>
<dbReference type="SUPFAM" id="SSF52129">
    <property type="entry name" value="Caspase-like"/>
    <property type="match status" value="1"/>
</dbReference>
<dbReference type="AlphaFoldDB" id="A0A1F5R2V8"/>
<feature type="chain" id="PRO_5009520617" description="Gingipain domain-containing protein" evidence="2">
    <location>
        <begin position="18"/>
        <end position="1159"/>
    </location>
</feature>
<dbReference type="InterPro" id="IPR012600">
    <property type="entry name" value="Propeptide_C25"/>
</dbReference>
<evidence type="ECO:0008006" key="7">
    <source>
        <dbReference type="Google" id="ProtNLM"/>
    </source>
</evidence>
<dbReference type="EMBL" id="MFFM01000046">
    <property type="protein sequence ID" value="OGF08797.1"/>
    <property type="molecule type" value="Genomic_DNA"/>
</dbReference>